<dbReference type="Pfam" id="PF02321">
    <property type="entry name" value="OEP"/>
    <property type="match status" value="2"/>
</dbReference>
<keyword evidence="2" id="KW-0564">Palmitate</keyword>
<evidence type="ECO:0000256" key="2">
    <source>
        <dbReference type="RuleBase" id="RU362097"/>
    </source>
</evidence>
<organism evidence="4 5">
    <name type="scientific">Jeongeupia chitinilytica</name>
    <dbReference type="NCBI Taxonomy" id="1041641"/>
    <lineage>
        <taxon>Bacteria</taxon>
        <taxon>Pseudomonadati</taxon>
        <taxon>Pseudomonadota</taxon>
        <taxon>Betaproteobacteria</taxon>
        <taxon>Neisseriales</taxon>
        <taxon>Chitinibacteraceae</taxon>
        <taxon>Jeongeupia</taxon>
    </lineage>
</organism>
<dbReference type="InterPro" id="IPR003423">
    <property type="entry name" value="OMP_efflux"/>
</dbReference>
<dbReference type="SUPFAM" id="SSF56954">
    <property type="entry name" value="Outer membrane efflux proteins (OEP)"/>
    <property type="match status" value="1"/>
</dbReference>
<reference evidence="5" key="1">
    <citation type="journal article" date="2019" name="Int. J. Syst. Evol. Microbiol.">
        <title>The Global Catalogue of Microorganisms (GCM) 10K type strain sequencing project: providing services to taxonomists for standard genome sequencing and annotation.</title>
        <authorList>
            <consortium name="The Broad Institute Genomics Platform"/>
            <consortium name="The Broad Institute Genome Sequencing Center for Infectious Disease"/>
            <person name="Wu L."/>
            <person name="Ma J."/>
        </authorList>
    </citation>
    <scope>NUCLEOTIDE SEQUENCE [LARGE SCALE GENOMIC DNA]</scope>
    <source>
        <strain evidence="5">KCTC 23701</strain>
    </source>
</reference>
<dbReference type="InterPro" id="IPR010131">
    <property type="entry name" value="MdtP/NodT-like"/>
</dbReference>
<dbReference type="PANTHER" id="PTHR30203">
    <property type="entry name" value="OUTER MEMBRANE CATION EFFLUX PROTEIN"/>
    <property type="match status" value="1"/>
</dbReference>
<comment type="similarity">
    <text evidence="1 2">Belongs to the outer membrane factor (OMF) (TC 1.B.17) family.</text>
</comment>
<dbReference type="NCBIfam" id="TIGR01845">
    <property type="entry name" value="outer_NodT"/>
    <property type="match status" value="1"/>
</dbReference>
<keyword evidence="5" id="KW-1185">Reference proteome</keyword>
<feature type="region of interest" description="Disordered" evidence="3">
    <location>
        <begin position="503"/>
        <end position="525"/>
    </location>
</feature>
<gene>
    <name evidence="4" type="ORF">GCM10007350_30890</name>
</gene>
<keyword evidence="2" id="KW-0472">Membrane</keyword>
<comment type="subcellular location">
    <subcellularLocation>
        <location evidence="2">Cell membrane</location>
        <topology evidence="2">Lipid-anchor</topology>
    </subcellularLocation>
</comment>
<sequence>MMPARGRWAALGVSLLVCACTTLGPDYRRPEVPALDDWHAEPLRALPAARLEADARWWAKFNDPALTRLVEAALERNASVRIAGLRILEARAQQGIAESFLWPQLQQVSGQALGVGQQSGGKRDWYTSVGAGFNLGWEPDFWGRFQRSIESADAGYFATLAQYDDIQVLLAAQVAQLYVAVRTFEAQLQITRDNAALQKRSLEITEHLFRSGNSAELDLQQARTQYLGTLSGIPQLETGLRQSRNALCTLLGRAPGVLPEIAGGTGIIPQGELALVDELPADLVRRRPDVRVAERQLAAQSALIGVSEAELYPSIALIGSIGVSATSLVGGGSTLTLGSFTASPPNSRTTVTMGLGPAISWNVFDHGRLGNQVLVQDARFMQLRENYVNAVLSAAREIDDAATAYAGRHDEIRLLTETGKAAKRALEIANIQYREGMADFQRVLDSQRALFNQQALLVVSRGSMMRDLITLYKAMGGGWQNGRERPLVDAQTDAYLRRRSEWGPLLDTPLPPASADRAAQTRSGP</sequence>
<dbReference type="Gene3D" id="1.20.1600.10">
    <property type="entry name" value="Outer membrane efflux proteins (OEP)"/>
    <property type="match status" value="1"/>
</dbReference>
<keyword evidence="2" id="KW-0812">Transmembrane</keyword>
<evidence type="ECO:0000313" key="4">
    <source>
        <dbReference type="EMBL" id="GHD67346.1"/>
    </source>
</evidence>
<evidence type="ECO:0000256" key="3">
    <source>
        <dbReference type="SAM" id="MobiDB-lite"/>
    </source>
</evidence>
<name>A0ABQ3H2Q6_9NEIS</name>
<dbReference type="PROSITE" id="PS51257">
    <property type="entry name" value="PROKAR_LIPOPROTEIN"/>
    <property type="match status" value="1"/>
</dbReference>
<evidence type="ECO:0000313" key="5">
    <source>
        <dbReference type="Proteomes" id="UP000604737"/>
    </source>
</evidence>
<dbReference type="EMBL" id="BMYO01000009">
    <property type="protein sequence ID" value="GHD67346.1"/>
    <property type="molecule type" value="Genomic_DNA"/>
</dbReference>
<dbReference type="RefSeq" id="WP_189461812.1">
    <property type="nucleotide sequence ID" value="NZ_BMYO01000009.1"/>
</dbReference>
<accession>A0ABQ3H2Q6</accession>
<keyword evidence="2" id="KW-1134">Transmembrane beta strand</keyword>
<evidence type="ECO:0000256" key="1">
    <source>
        <dbReference type="ARBA" id="ARBA00007613"/>
    </source>
</evidence>
<dbReference type="PANTHER" id="PTHR30203:SF32">
    <property type="entry name" value="CATION EFFLUX SYSTEM PROTEIN CUSC"/>
    <property type="match status" value="1"/>
</dbReference>
<dbReference type="Gene3D" id="2.20.200.10">
    <property type="entry name" value="Outer membrane efflux proteins (OEP)"/>
    <property type="match status" value="1"/>
</dbReference>
<comment type="caution">
    <text evidence="4">The sequence shown here is derived from an EMBL/GenBank/DDBJ whole genome shotgun (WGS) entry which is preliminary data.</text>
</comment>
<protein>
    <submittedName>
        <fullName evidence="4">Outer membrane protein</fullName>
    </submittedName>
</protein>
<dbReference type="Proteomes" id="UP000604737">
    <property type="component" value="Unassembled WGS sequence"/>
</dbReference>
<proteinExistence type="inferred from homology"/>
<keyword evidence="2" id="KW-0449">Lipoprotein</keyword>